<dbReference type="SUPFAM" id="SSF53448">
    <property type="entry name" value="Nucleotide-diphospho-sugar transferases"/>
    <property type="match status" value="1"/>
</dbReference>
<dbReference type="PANTHER" id="PTHR43630:SF2">
    <property type="entry name" value="GLYCOSYLTRANSFERASE"/>
    <property type="match status" value="1"/>
</dbReference>
<evidence type="ECO:0000259" key="1">
    <source>
        <dbReference type="Pfam" id="PF00535"/>
    </source>
</evidence>
<dbReference type="PANTHER" id="PTHR43630">
    <property type="entry name" value="POLY-BETA-1,6-N-ACETYL-D-GLUCOSAMINE SYNTHASE"/>
    <property type="match status" value="1"/>
</dbReference>
<protein>
    <submittedName>
        <fullName evidence="2">Putative glycosyl transferase</fullName>
    </submittedName>
</protein>
<gene>
    <name evidence="2" type="ORF">GALL_87280</name>
</gene>
<proteinExistence type="predicted"/>
<keyword evidence="2" id="KW-0808">Transferase</keyword>
<dbReference type="CDD" id="cd02511">
    <property type="entry name" value="Beta4Glucosyltransferase"/>
    <property type="match status" value="1"/>
</dbReference>
<dbReference type="InterPro" id="IPR029044">
    <property type="entry name" value="Nucleotide-diphossugar_trans"/>
</dbReference>
<feature type="domain" description="Glycosyltransferase 2-like" evidence="1">
    <location>
        <begin position="4"/>
        <end position="111"/>
    </location>
</feature>
<name>A0A1J5SKW8_9ZZZZ</name>
<comment type="caution">
    <text evidence="2">The sequence shown here is derived from an EMBL/GenBank/DDBJ whole genome shotgun (WGS) entry which is preliminary data.</text>
</comment>
<sequence length="255" mass="28689">MKLSALVVIHNEEERLAACLDKLAFADEIVVVLDKCTDGSKAIAQRYTSHLVEGSWELEGPRRNTGIEACSGDWIVEVDADEHVTPALAAELRQVIEQSAFAYHDIPVDNWIGARLVRRGWGASFGKPAYPGLFRKEAKRWGMERVHPRLTLAGKKGPALQNRIQHYVDRDISDMITRFDRYSTARAKDLLESGDIGSGPHNVRRIISRFWRCYVSRGGWREGGLGFLIALFAALYPLVSHLKAKYDADSLRSNR</sequence>
<dbReference type="Gene3D" id="3.90.550.10">
    <property type="entry name" value="Spore Coat Polysaccharide Biosynthesis Protein SpsA, Chain A"/>
    <property type="match status" value="1"/>
</dbReference>
<organism evidence="2">
    <name type="scientific">mine drainage metagenome</name>
    <dbReference type="NCBI Taxonomy" id="410659"/>
    <lineage>
        <taxon>unclassified sequences</taxon>
        <taxon>metagenomes</taxon>
        <taxon>ecological metagenomes</taxon>
    </lineage>
</organism>
<dbReference type="AlphaFoldDB" id="A0A1J5SKW8"/>
<evidence type="ECO:0000313" key="2">
    <source>
        <dbReference type="EMBL" id="OIR09121.1"/>
    </source>
</evidence>
<dbReference type="GO" id="GO:0016740">
    <property type="term" value="F:transferase activity"/>
    <property type="evidence" value="ECO:0007669"/>
    <property type="project" value="UniProtKB-KW"/>
</dbReference>
<accession>A0A1J5SKW8</accession>
<dbReference type="EMBL" id="MLJW01000028">
    <property type="protein sequence ID" value="OIR09121.1"/>
    <property type="molecule type" value="Genomic_DNA"/>
</dbReference>
<reference evidence="2" key="1">
    <citation type="submission" date="2016-10" db="EMBL/GenBank/DDBJ databases">
        <title>Sequence of Gallionella enrichment culture.</title>
        <authorList>
            <person name="Poehlein A."/>
            <person name="Muehling M."/>
            <person name="Daniel R."/>
        </authorList>
    </citation>
    <scope>NUCLEOTIDE SEQUENCE</scope>
</reference>
<dbReference type="InterPro" id="IPR001173">
    <property type="entry name" value="Glyco_trans_2-like"/>
</dbReference>
<dbReference type="Pfam" id="PF00535">
    <property type="entry name" value="Glycos_transf_2"/>
    <property type="match status" value="1"/>
</dbReference>